<evidence type="ECO:0000256" key="3">
    <source>
        <dbReference type="ARBA" id="ARBA00022989"/>
    </source>
</evidence>
<protein>
    <submittedName>
        <fullName evidence="7">Translocation and assembly module TamB</fullName>
    </submittedName>
</protein>
<evidence type="ECO:0000256" key="5">
    <source>
        <dbReference type="SAM" id="SignalP"/>
    </source>
</evidence>
<gene>
    <name evidence="7" type="primary">tamB</name>
    <name evidence="7" type="ORF">ALP8811_01508</name>
</gene>
<dbReference type="AlphaFoldDB" id="A0A2R8AKF4"/>
<proteinExistence type="predicted"/>
<feature type="chain" id="PRO_5015310321" evidence="5">
    <location>
        <begin position="22"/>
        <end position="1261"/>
    </location>
</feature>
<dbReference type="InterPro" id="IPR007452">
    <property type="entry name" value="TamB_C"/>
</dbReference>
<dbReference type="GO" id="GO:0005886">
    <property type="term" value="C:plasma membrane"/>
    <property type="evidence" value="ECO:0007669"/>
    <property type="project" value="InterPro"/>
</dbReference>
<evidence type="ECO:0000259" key="6">
    <source>
        <dbReference type="Pfam" id="PF04357"/>
    </source>
</evidence>
<evidence type="ECO:0000313" key="8">
    <source>
        <dbReference type="Proteomes" id="UP000244911"/>
    </source>
</evidence>
<name>A0A2R8AKF4_9RHOB</name>
<reference evidence="8" key="1">
    <citation type="submission" date="2018-03" db="EMBL/GenBank/DDBJ databases">
        <authorList>
            <person name="Rodrigo-Torres L."/>
            <person name="Arahal R. D."/>
            <person name="Lucena T."/>
        </authorList>
    </citation>
    <scope>NUCLEOTIDE SEQUENCE [LARGE SCALE GENOMIC DNA]</scope>
    <source>
        <strain evidence="8">CECT 8811</strain>
    </source>
</reference>
<dbReference type="GO" id="GO:0009306">
    <property type="term" value="P:protein secretion"/>
    <property type="evidence" value="ECO:0007669"/>
    <property type="project" value="InterPro"/>
</dbReference>
<dbReference type="PANTHER" id="PTHR36985:SF1">
    <property type="entry name" value="TRANSLOCATION AND ASSEMBLY MODULE SUBUNIT TAMB"/>
    <property type="match status" value="1"/>
</dbReference>
<dbReference type="EMBL" id="OMOI01000001">
    <property type="protein sequence ID" value="SPF76500.1"/>
    <property type="molecule type" value="Genomic_DNA"/>
</dbReference>
<comment type="subcellular location">
    <subcellularLocation>
        <location evidence="1">Membrane</location>
        <topology evidence="1">Single-pass membrane protein</topology>
    </subcellularLocation>
</comment>
<keyword evidence="5" id="KW-0732">Signal</keyword>
<keyword evidence="8" id="KW-1185">Reference proteome</keyword>
<keyword evidence="2" id="KW-0812">Transmembrane</keyword>
<dbReference type="Proteomes" id="UP000244911">
    <property type="component" value="Unassembled WGS sequence"/>
</dbReference>
<evidence type="ECO:0000313" key="7">
    <source>
        <dbReference type="EMBL" id="SPF76500.1"/>
    </source>
</evidence>
<accession>A0A2R8AKF4</accession>
<evidence type="ECO:0000256" key="1">
    <source>
        <dbReference type="ARBA" id="ARBA00004167"/>
    </source>
</evidence>
<dbReference type="OrthoDB" id="7784409at2"/>
<feature type="domain" description="Translocation and assembly module TamB C-terminal" evidence="6">
    <location>
        <begin position="915"/>
        <end position="1261"/>
    </location>
</feature>
<keyword evidence="3" id="KW-1133">Transmembrane helix</keyword>
<evidence type="ECO:0000256" key="2">
    <source>
        <dbReference type="ARBA" id="ARBA00022692"/>
    </source>
</evidence>
<keyword evidence="4" id="KW-0472">Membrane</keyword>
<dbReference type="Pfam" id="PF04357">
    <property type="entry name" value="TamB"/>
    <property type="match status" value="1"/>
</dbReference>
<organism evidence="7 8">
    <name type="scientific">Aliiroseovarius pelagivivens</name>
    <dbReference type="NCBI Taxonomy" id="1639690"/>
    <lineage>
        <taxon>Bacteria</taxon>
        <taxon>Pseudomonadati</taxon>
        <taxon>Pseudomonadota</taxon>
        <taxon>Alphaproteobacteria</taxon>
        <taxon>Rhodobacterales</taxon>
        <taxon>Paracoccaceae</taxon>
        <taxon>Aliiroseovarius</taxon>
    </lineage>
</organism>
<evidence type="ECO:0000256" key="4">
    <source>
        <dbReference type="ARBA" id="ARBA00023136"/>
    </source>
</evidence>
<dbReference type="PANTHER" id="PTHR36985">
    <property type="entry name" value="TRANSLOCATION AND ASSEMBLY MODULE SUBUNIT TAMB"/>
    <property type="match status" value="1"/>
</dbReference>
<dbReference type="GO" id="GO:0097347">
    <property type="term" value="C:TAM protein secretion complex"/>
    <property type="evidence" value="ECO:0007669"/>
    <property type="project" value="TreeGrafter"/>
</dbReference>
<dbReference type="RefSeq" id="WP_108856497.1">
    <property type="nucleotide sequence ID" value="NZ_OMOI01000001.1"/>
</dbReference>
<feature type="signal peptide" evidence="5">
    <location>
        <begin position="1"/>
        <end position="21"/>
    </location>
</feature>
<sequence>MTRRFLLILVTCLALPFAALSQSADSSSEDDRGYLQAFLEDNLSDTGREIKIIGFAGAFSSQATVDEITVADREGIWLSLRGLTLTWTRSALLTGNVKIDALEAEEITLLRRPIPEPGLPTPEATGFALPELPVSLNIGTIRAARVNLEEAVLGAAAAITLQGSATLETGTGKVDLNITRLDGPTGRLELSGSYDNTDRILSLLLSLEENAGGLAAKLLSIPNHPALGLKIDGTGPLSDFTAQIAVATEGQDRLNGSVTLLETPTTPGSADEPANDRQFAVDLSGDISPLLHSDYHAFFGDAVNLTARAAQSSDGSTRIDALSMRSASLDLTGNLELTPNGWPERMALRGKIASPDGQPVRLPISGPRTMVSSVDLNIAYDASTGDLWTARASLDNLTQDDLTIKTAKLTGSGRLRAGEEGAAPVIDGAVQFDASDIHLESPELAAAIGPDLSGTLRFNWADGTRLDLSDLQFAGTGYELAGALSLSDFTEGILARIYSLRLTAYDLSQFSGVLGIPLSGNAALDLADDINLLGGAFNLRLNGRGRGLGVNQPYLDSLIGGTSRLALRAVRDANGTRIEGLDLKTDDVRLQASADLKTQGSTADLSLTLPDASAVDPKLTGQVRVNASLVQSGNNWQMDADFNGPGKANMQSSALLHLVDGAVAQIEGTLSGEIAQLAPYSGLAQRALSGGLKFEATGQTSPESGDFSIEVDSTAQSLGTGIAQVDAVLRGASDFTLAAHRKGDAPVLLDRLTLRTDALSLTAEGQPSDNGTRVTFQSRLADLGLVADGMSGAAEAQGSAELSANAWRISIDATGPAGVNGRMDGTVSADGAQADLALSGTAPLALANPAIRPRLATGTASYDLAVRGPLDLASLSGTITTQNARVALPRLKQSIDITSGQVTLNAGTATLNVQSSVAAGGRITTTGTIGLAAPMQADLSILLDQLRLTDGELFETTVDGTADFRGPLQGGATLRAELNLGRTELRVPETASGALPVMEGLKHVGEPAAVRQTRQFAGLIVAPSTAAPGRPYPLDITLNAPGQIFVRGRGLDAELGGSLRVTGTSADVVPQGEFNLIRGRLDMLGKRLTLTEGEVSLQGDFNPYLNFLAEAQAEDTEIKIGVTGPAFSPVISFTSSPELPEDEVLARLLFGKDITQISAIQALRLAAAVRTLAGKGGEGVLGRLRGNFALDDLDVTTDETGAASVRAGKYISENIYTDVTVGADGKAEVNLNLTLSPSLTARGTLGSDGDTGVGVYYERDY</sequence>